<proteinExistence type="predicted"/>
<evidence type="ECO:0000313" key="1">
    <source>
        <dbReference type="EMBL" id="RLV62381.1"/>
    </source>
</evidence>
<comment type="caution">
    <text evidence="1">The sequence shown here is derived from an EMBL/GenBank/DDBJ whole genome shotgun (WGS) entry which is preliminary data.</text>
</comment>
<dbReference type="OrthoDB" id="10465351at2759"/>
<organism evidence="1 2">
    <name type="scientific">Chloebia gouldiae</name>
    <name type="common">Gouldian finch</name>
    <name type="synonym">Erythrura gouldiae</name>
    <dbReference type="NCBI Taxonomy" id="44316"/>
    <lineage>
        <taxon>Eukaryota</taxon>
        <taxon>Metazoa</taxon>
        <taxon>Chordata</taxon>
        <taxon>Craniata</taxon>
        <taxon>Vertebrata</taxon>
        <taxon>Euteleostomi</taxon>
        <taxon>Archelosauria</taxon>
        <taxon>Archosauria</taxon>
        <taxon>Dinosauria</taxon>
        <taxon>Saurischia</taxon>
        <taxon>Theropoda</taxon>
        <taxon>Coelurosauria</taxon>
        <taxon>Aves</taxon>
        <taxon>Neognathae</taxon>
        <taxon>Neoaves</taxon>
        <taxon>Telluraves</taxon>
        <taxon>Australaves</taxon>
        <taxon>Passeriformes</taxon>
        <taxon>Passeroidea</taxon>
        <taxon>Passeridae</taxon>
        <taxon>Chloebia</taxon>
    </lineage>
</organism>
<reference evidence="1 2" key="1">
    <citation type="journal article" date="2018" name="Proc. R. Soc. B">
        <title>A non-coding region near Follistatin controls head colour polymorphism in the Gouldian finch.</title>
        <authorList>
            <person name="Toomey M.B."/>
            <person name="Marques C.I."/>
            <person name="Andrade P."/>
            <person name="Araujo P.M."/>
            <person name="Sabatino S."/>
            <person name="Gazda M.A."/>
            <person name="Afonso S."/>
            <person name="Lopes R.J."/>
            <person name="Corbo J.C."/>
            <person name="Carneiro M."/>
        </authorList>
    </citation>
    <scope>NUCLEOTIDE SEQUENCE [LARGE SCALE GENOMIC DNA]</scope>
    <source>
        <strain evidence="1">Red01</strain>
        <tissue evidence="1">Muscle</tissue>
    </source>
</reference>
<dbReference type="AlphaFoldDB" id="A0A3L8Q4X7"/>
<evidence type="ECO:0000313" key="2">
    <source>
        <dbReference type="Proteomes" id="UP000276834"/>
    </source>
</evidence>
<feature type="non-terminal residue" evidence="1">
    <location>
        <position position="381"/>
    </location>
</feature>
<name>A0A3L8Q4X7_CHLGU</name>
<dbReference type="Proteomes" id="UP000276834">
    <property type="component" value="Unassembled WGS sequence"/>
</dbReference>
<sequence length="381" mass="37880">MVAPGGDIAVEGTKDPSLGRVTEAYGDATTTVAAVNTSSGGDKVLEATSGDVTMEGTAQPGATNCSWDTLGRIPEVPGDATTTVASVPVSSGSDKVLEATSGDVTMEGTEDPSVTSDPRDTLGHVTEAYGDATTMVAAITTSPGSDKMLVAHGEDVAMEGMAQPGATNCSWDTLGRVPEVPGDATSTVASVPVSPGTYGDATTMVAAVTTSSGGDEVLEATSGDVTMDGTEDPSATGDPRDTFGHVTEAYADATTMVASVPVSSGGDRVLVATSARSEATGDPRDTLGHGTEAYGDATTTVAPVTTSSGGDKVLVATSGDVTVEGTEDPSVTSDPRDTLGRVTEAYGDATTMVASVPVSPASDKMLVAHGEDVAMEGTAQP</sequence>
<gene>
    <name evidence="1" type="ORF">DV515_00019374</name>
</gene>
<keyword evidence="2" id="KW-1185">Reference proteome</keyword>
<dbReference type="EMBL" id="QUSF01007909">
    <property type="protein sequence ID" value="RLV62381.1"/>
    <property type="molecule type" value="Genomic_DNA"/>
</dbReference>
<accession>A0A3L8Q4X7</accession>
<protein>
    <submittedName>
        <fullName evidence="1">Uncharacterized protein</fullName>
    </submittedName>
</protein>